<dbReference type="Proteomes" id="UP000008177">
    <property type="component" value="Unplaced contigs"/>
</dbReference>
<accession>G2XUR4</accession>
<proteinExistence type="predicted"/>
<dbReference type="AlphaFoldDB" id="G2XUR4"/>
<evidence type="ECO:0000313" key="2">
    <source>
        <dbReference type="Proteomes" id="UP000008177"/>
    </source>
</evidence>
<name>G2XUR4_BOTF4</name>
<gene>
    <name evidence="1" type="ORF">BofuT4_P058140.1</name>
</gene>
<dbReference type="InParanoid" id="G2XUR4"/>
<dbReference type="EMBL" id="FQ790270">
    <property type="protein sequence ID" value="CCD44234.1"/>
    <property type="molecule type" value="Genomic_DNA"/>
</dbReference>
<dbReference type="HOGENOM" id="CLU_1106966_0_0_1"/>
<evidence type="ECO:0000313" key="1">
    <source>
        <dbReference type="EMBL" id="CCD44234.1"/>
    </source>
</evidence>
<organism evidence="1 2">
    <name type="scientific">Botryotinia fuckeliana (strain T4)</name>
    <name type="common">Noble rot fungus</name>
    <name type="synonym">Botrytis cinerea</name>
    <dbReference type="NCBI Taxonomy" id="999810"/>
    <lineage>
        <taxon>Eukaryota</taxon>
        <taxon>Fungi</taxon>
        <taxon>Dikarya</taxon>
        <taxon>Ascomycota</taxon>
        <taxon>Pezizomycotina</taxon>
        <taxon>Leotiomycetes</taxon>
        <taxon>Helotiales</taxon>
        <taxon>Sclerotiniaceae</taxon>
        <taxon>Botrytis</taxon>
    </lineage>
</organism>
<sequence length="251" mass="28795">MGIFKQINCGLLPAGTDCFCTAYCGLARQAVVKACRTNKLVQARRDGYVSRAAFNSKFKAYRYKYEDASEARRDARTEENEVAIQRAAQQVKDRVYEEAHAQKRRTKKASLECNTQDLINAAQNKATEERANMKRKEKHRSRRDVALTAIYTPPTEKLRELPKRETETLKNKGEQRLECCPPPSTSENEKFSAPWIYSEHSDTVCQAKAKFGNGIYLQVRDPYERSFRIPESGAEENFFTSHSSYLHSFTI</sequence>
<protein>
    <submittedName>
        <fullName evidence="1">Uncharacterized protein</fullName>
    </submittedName>
</protein>
<reference evidence="2" key="1">
    <citation type="journal article" date="2011" name="PLoS Genet.">
        <title>Genomic analysis of the necrotrophic fungal pathogens Sclerotinia sclerotiorum and Botrytis cinerea.</title>
        <authorList>
            <person name="Amselem J."/>
            <person name="Cuomo C.A."/>
            <person name="van Kan J.A."/>
            <person name="Viaud M."/>
            <person name="Benito E.P."/>
            <person name="Couloux A."/>
            <person name="Coutinho P.M."/>
            <person name="de Vries R.P."/>
            <person name="Dyer P.S."/>
            <person name="Fillinger S."/>
            <person name="Fournier E."/>
            <person name="Gout L."/>
            <person name="Hahn M."/>
            <person name="Kohn L."/>
            <person name="Lapalu N."/>
            <person name="Plummer K.M."/>
            <person name="Pradier J.M."/>
            <person name="Quevillon E."/>
            <person name="Sharon A."/>
            <person name="Simon A."/>
            <person name="ten Have A."/>
            <person name="Tudzynski B."/>
            <person name="Tudzynski P."/>
            <person name="Wincker P."/>
            <person name="Andrew M."/>
            <person name="Anthouard V."/>
            <person name="Beever R.E."/>
            <person name="Beffa R."/>
            <person name="Benoit I."/>
            <person name="Bouzid O."/>
            <person name="Brault B."/>
            <person name="Chen Z."/>
            <person name="Choquer M."/>
            <person name="Collemare J."/>
            <person name="Cotton P."/>
            <person name="Danchin E.G."/>
            <person name="Da Silva C."/>
            <person name="Gautier A."/>
            <person name="Giraud C."/>
            <person name="Giraud T."/>
            <person name="Gonzalez C."/>
            <person name="Grossetete S."/>
            <person name="Guldener U."/>
            <person name="Henrissat B."/>
            <person name="Howlett B.J."/>
            <person name="Kodira C."/>
            <person name="Kretschmer M."/>
            <person name="Lappartient A."/>
            <person name="Leroch M."/>
            <person name="Levis C."/>
            <person name="Mauceli E."/>
            <person name="Neuveglise C."/>
            <person name="Oeser B."/>
            <person name="Pearson M."/>
            <person name="Poulain J."/>
            <person name="Poussereau N."/>
            <person name="Quesneville H."/>
            <person name="Rascle C."/>
            <person name="Schumacher J."/>
            <person name="Segurens B."/>
            <person name="Sexton A."/>
            <person name="Silva E."/>
            <person name="Sirven C."/>
            <person name="Soanes D.M."/>
            <person name="Talbot N.J."/>
            <person name="Templeton M."/>
            <person name="Yandava C."/>
            <person name="Yarden O."/>
            <person name="Zeng Q."/>
            <person name="Rollins J.A."/>
            <person name="Lebrun M.H."/>
            <person name="Dickman M."/>
        </authorList>
    </citation>
    <scope>NUCLEOTIDE SEQUENCE [LARGE SCALE GENOMIC DNA]</scope>
    <source>
        <strain evidence="2">T4</strain>
    </source>
</reference>